<feature type="domain" description="Condensation" evidence="1">
    <location>
        <begin position="52"/>
        <end position="345"/>
    </location>
</feature>
<dbReference type="GO" id="GO:0043041">
    <property type="term" value="P:amino acid activation for nonribosomal peptide biosynthetic process"/>
    <property type="evidence" value="ECO:0007669"/>
    <property type="project" value="TreeGrafter"/>
</dbReference>
<evidence type="ECO:0000313" key="2">
    <source>
        <dbReference type="EMBL" id="TNH28014.1"/>
    </source>
</evidence>
<dbReference type="Proteomes" id="UP000306145">
    <property type="component" value="Unassembled WGS sequence"/>
</dbReference>
<evidence type="ECO:0000313" key="3">
    <source>
        <dbReference type="Proteomes" id="UP000306145"/>
    </source>
</evidence>
<dbReference type="PANTHER" id="PTHR45527">
    <property type="entry name" value="NONRIBOSOMAL PEPTIDE SYNTHETASE"/>
    <property type="match status" value="1"/>
</dbReference>
<reference evidence="2 3" key="1">
    <citation type="submission" date="2019-06" db="EMBL/GenBank/DDBJ databases">
        <title>Micromonospora ordensis sp. nov., isolated from deep marine sediment.</title>
        <authorList>
            <person name="Veyisoglu A."/>
            <person name="Carro L."/>
            <person name="Klenk H.-P."/>
            <person name="Sahin N."/>
        </authorList>
    </citation>
    <scope>NUCLEOTIDE SEQUENCE [LARGE SCALE GENOMIC DNA]</scope>
    <source>
        <strain evidence="2 3">S2509</strain>
    </source>
</reference>
<name>A0A5C4QMP1_9ACTN</name>
<dbReference type="GO" id="GO:0003824">
    <property type="term" value="F:catalytic activity"/>
    <property type="evidence" value="ECO:0007669"/>
    <property type="project" value="InterPro"/>
</dbReference>
<dbReference type="PANTHER" id="PTHR45527:SF1">
    <property type="entry name" value="FATTY ACID SYNTHASE"/>
    <property type="match status" value="1"/>
</dbReference>
<dbReference type="RefSeq" id="WP_139585246.1">
    <property type="nucleotide sequence ID" value="NZ_VDFY01000162.1"/>
</dbReference>
<dbReference type="Gene3D" id="3.30.559.10">
    <property type="entry name" value="Chloramphenicol acetyltransferase-like domain"/>
    <property type="match status" value="1"/>
</dbReference>
<dbReference type="InterPro" id="IPR023213">
    <property type="entry name" value="CAT-like_dom_sf"/>
</dbReference>
<dbReference type="EMBL" id="VDFY01000162">
    <property type="protein sequence ID" value="TNH28014.1"/>
    <property type="molecule type" value="Genomic_DNA"/>
</dbReference>
<dbReference type="Pfam" id="PF00668">
    <property type="entry name" value="Condensation"/>
    <property type="match status" value="1"/>
</dbReference>
<dbReference type="GO" id="GO:0005737">
    <property type="term" value="C:cytoplasm"/>
    <property type="evidence" value="ECO:0007669"/>
    <property type="project" value="TreeGrafter"/>
</dbReference>
<dbReference type="AlphaFoldDB" id="A0A5C4QMP1"/>
<gene>
    <name evidence="2" type="ORF">FHG89_16350</name>
</gene>
<dbReference type="OrthoDB" id="2472181at2"/>
<dbReference type="Gene3D" id="3.30.559.30">
    <property type="entry name" value="Nonribosomal peptide synthetase, condensation domain"/>
    <property type="match status" value="1"/>
</dbReference>
<dbReference type="GO" id="GO:0044550">
    <property type="term" value="P:secondary metabolite biosynthetic process"/>
    <property type="evidence" value="ECO:0007669"/>
    <property type="project" value="TreeGrafter"/>
</dbReference>
<keyword evidence="3" id="KW-1185">Reference proteome</keyword>
<proteinExistence type="predicted"/>
<organism evidence="2 3">
    <name type="scientific">Micromonospora orduensis</name>
    <dbReference type="NCBI Taxonomy" id="1420891"/>
    <lineage>
        <taxon>Bacteria</taxon>
        <taxon>Bacillati</taxon>
        <taxon>Actinomycetota</taxon>
        <taxon>Actinomycetes</taxon>
        <taxon>Micromonosporales</taxon>
        <taxon>Micromonosporaceae</taxon>
        <taxon>Micromonospora</taxon>
    </lineage>
</organism>
<dbReference type="GO" id="GO:0008610">
    <property type="term" value="P:lipid biosynthetic process"/>
    <property type="evidence" value="ECO:0007669"/>
    <property type="project" value="UniProtKB-ARBA"/>
</dbReference>
<evidence type="ECO:0000259" key="1">
    <source>
        <dbReference type="Pfam" id="PF00668"/>
    </source>
</evidence>
<dbReference type="SUPFAM" id="SSF52777">
    <property type="entry name" value="CoA-dependent acyltransferases"/>
    <property type="match status" value="2"/>
</dbReference>
<comment type="caution">
    <text evidence="2">The sequence shown here is derived from an EMBL/GenBank/DDBJ whole genome shotgun (WGS) entry which is preliminary data.</text>
</comment>
<sequence length="454" mass="49346">MTTTDAEGRAAAAGVAPLSLNQEFNSLFDGGGDDGPFGCRNFAVGGWRVTGGPVDPDVLRDALADVVARHEALRTRIAGPPDDRYQEILPPSPARVDVRDFPPTPEASRAELAETLLHEIETETISAYEAPFVRVVLARFDDRDAVLVLMGHHLSVDGQSLAVIMRDLANRYAARTGHSVPELPAAPQYREYGAWEREAATSVVARDYWRRHLDGAQYTAVATDLPRSSGLPETTARHRFLIPADVMSSIDRVARSNRTTRFMAMAAIYQLLVHRLTGVTDVVMATFTPGRGGGLFDETVGSLYNFVPLRTDLTGCASYEDVLRRTRRTCLEAFSHDIPTMQIFAEAPQLMDSAMTDNTTAMVLESVPTNPVVDAPGDLRFVRITRLVRSQELSSAVPDGALWDVNRDPSGVGIGAVTYKRNLFRPDTIASMAAEFGEIARAFSSSPGASPGLV</sequence>
<dbReference type="GO" id="GO:0031177">
    <property type="term" value="F:phosphopantetheine binding"/>
    <property type="evidence" value="ECO:0007669"/>
    <property type="project" value="TreeGrafter"/>
</dbReference>
<accession>A0A5C4QMP1</accession>
<protein>
    <submittedName>
        <fullName evidence="2">Condensation protein</fullName>
    </submittedName>
</protein>
<dbReference type="InterPro" id="IPR001242">
    <property type="entry name" value="Condensation_dom"/>
</dbReference>